<evidence type="ECO:0000256" key="1">
    <source>
        <dbReference type="ARBA" id="ARBA00008779"/>
    </source>
</evidence>
<sequence>MHLPSFVTATGLLVQAVAGSAPAVDSPAQHPLGPPPKSGHRPNIVFILTDDQDLHLNSLDYLPLIKKHLLDRGTLYKRHFCTTAVCCPSRVSLWTGKLAHNTNVTDVNPPYGGYPKFISQGFNDNYLPVWLQSAGYNTYYTGKLFNAHTVDNYNSPRVGGWTESDFLLDPYTYSYLNSSFQRNGDPPVSYEGHHSVDVLATKAYGFLDAAVEAGEPFFLGIAPVAPHSNVDIPEGEFPSDPHDIGKVKFTPPIPAKRHEHLFKDVKVPRTPHFNPDEPSGVNWVAKRPRLSDENVEFNDHFYRQRLRALQSVDELVDGVFERLERHGILEDTYVFYTSDNGYHISQHRLQPGKECGFEEDINIPLLIRGPGVPENESTEIITAHIDLAPTILGLAGAPLRADFDGDAVPLTKAGIGKATKTRHEHVTVEYWGFAAAEGGDFDETRIIVNNTYKALRIISGSYNLYYSVWCTNEHELYDLTLTNLLASGKSPSALLGVPLHKVINRLDSLLFVLKSCKAQSCVRPWEALHPEGNVQTLWDALNPRFDRFYVQQARVRYDHCELGYLLDAEGPQFEKDGLVYRQGVPWHEWV</sequence>
<comment type="PTM">
    <text evidence="6">The conversion to 3-oxoalanine (also known as C-formylglycine, FGly), of a serine or cysteine residue in prokaryotes and of a cysteine residue in eukaryotes, is critical for catalytic activity.</text>
</comment>
<dbReference type="SUPFAM" id="SSF53649">
    <property type="entry name" value="Alkaline phosphatase-like"/>
    <property type="match status" value="1"/>
</dbReference>
<evidence type="ECO:0000313" key="9">
    <source>
        <dbReference type="EMBL" id="KAJ9137701.1"/>
    </source>
</evidence>
<evidence type="ECO:0000256" key="7">
    <source>
        <dbReference type="SAM" id="SignalP"/>
    </source>
</evidence>
<evidence type="ECO:0000256" key="3">
    <source>
        <dbReference type="ARBA" id="ARBA00022801"/>
    </source>
</evidence>
<dbReference type="Gene3D" id="3.40.720.10">
    <property type="entry name" value="Alkaline Phosphatase, subunit A"/>
    <property type="match status" value="1"/>
</dbReference>
<evidence type="ECO:0000256" key="5">
    <source>
        <dbReference type="PIRNR" id="PIRNR000972"/>
    </source>
</evidence>
<name>A0AA38VF66_9PEZI</name>
<evidence type="ECO:0000313" key="10">
    <source>
        <dbReference type="Proteomes" id="UP001174694"/>
    </source>
</evidence>
<dbReference type="PANTHER" id="PTHR43108:SF8">
    <property type="entry name" value="SD21168P"/>
    <property type="match status" value="1"/>
</dbReference>
<dbReference type="AlphaFoldDB" id="A0AA38VF66"/>
<protein>
    <recommendedName>
        <fullName evidence="5">Arylsulfatase</fullName>
        <shortName evidence="5">AS</shortName>
        <ecNumber evidence="5">3.1.6.1</ecNumber>
    </recommendedName>
    <alternativeName>
        <fullName evidence="5">Aryl-sulfate sulphohydrolase</fullName>
    </alternativeName>
</protein>
<gene>
    <name evidence="9" type="ORF">NKR23_g8920</name>
</gene>
<dbReference type="FunFam" id="3.40.720.10:FF:000051">
    <property type="entry name" value="Arylsulfatase"/>
    <property type="match status" value="1"/>
</dbReference>
<evidence type="ECO:0000256" key="2">
    <source>
        <dbReference type="ARBA" id="ARBA00022729"/>
    </source>
</evidence>
<feature type="modified residue" description="3-oxoalanine (Cys)" evidence="6">
    <location>
        <position position="86"/>
    </location>
</feature>
<dbReference type="InterPro" id="IPR024607">
    <property type="entry name" value="Sulfatase_CS"/>
</dbReference>
<comment type="caution">
    <text evidence="9">The sequence shown here is derived from an EMBL/GenBank/DDBJ whole genome shotgun (WGS) entry which is preliminary data.</text>
</comment>
<dbReference type="PANTHER" id="PTHR43108">
    <property type="entry name" value="N-ACETYLGLUCOSAMINE-6-SULFATASE FAMILY MEMBER"/>
    <property type="match status" value="1"/>
</dbReference>
<dbReference type="InterPro" id="IPR017850">
    <property type="entry name" value="Alkaline_phosphatase_core_sf"/>
</dbReference>
<evidence type="ECO:0000256" key="6">
    <source>
        <dbReference type="PIRSR" id="PIRSR000972-50"/>
    </source>
</evidence>
<comment type="catalytic activity">
    <reaction evidence="5">
        <text>an aryl sulfate + H2O = a phenol + sulfate + H(+)</text>
        <dbReference type="Rhea" id="RHEA:17261"/>
        <dbReference type="ChEBI" id="CHEBI:15377"/>
        <dbReference type="ChEBI" id="CHEBI:15378"/>
        <dbReference type="ChEBI" id="CHEBI:16189"/>
        <dbReference type="ChEBI" id="CHEBI:33853"/>
        <dbReference type="ChEBI" id="CHEBI:140317"/>
        <dbReference type="EC" id="3.1.6.1"/>
    </reaction>
</comment>
<feature type="chain" id="PRO_5041346363" description="Arylsulfatase" evidence="7">
    <location>
        <begin position="20"/>
        <end position="590"/>
    </location>
</feature>
<dbReference type="InterPro" id="IPR000917">
    <property type="entry name" value="Sulfatase_N"/>
</dbReference>
<dbReference type="PROSITE" id="PS00523">
    <property type="entry name" value="SULFATASE_1"/>
    <property type="match status" value="1"/>
</dbReference>
<dbReference type="GO" id="GO:0005539">
    <property type="term" value="F:glycosaminoglycan binding"/>
    <property type="evidence" value="ECO:0007669"/>
    <property type="project" value="TreeGrafter"/>
</dbReference>
<comment type="similarity">
    <text evidence="1 5">Belongs to the sulfatase family.</text>
</comment>
<dbReference type="Pfam" id="PF00884">
    <property type="entry name" value="Sulfatase"/>
    <property type="match status" value="1"/>
</dbReference>
<dbReference type="GO" id="GO:0018958">
    <property type="term" value="P:phenol-containing compound metabolic process"/>
    <property type="evidence" value="ECO:0007669"/>
    <property type="project" value="InterPro"/>
</dbReference>
<keyword evidence="10" id="KW-1185">Reference proteome</keyword>
<dbReference type="InterPro" id="IPR012083">
    <property type="entry name" value="Arylsulfatase"/>
</dbReference>
<keyword evidence="3 5" id="KW-0378">Hydrolase</keyword>
<dbReference type="GO" id="GO:0004065">
    <property type="term" value="F:arylsulfatase activity"/>
    <property type="evidence" value="ECO:0007669"/>
    <property type="project" value="UniProtKB-UniRule"/>
</dbReference>
<dbReference type="GO" id="GO:0008449">
    <property type="term" value="F:N-acetylglucosamine-6-sulfatase activity"/>
    <property type="evidence" value="ECO:0007669"/>
    <property type="project" value="TreeGrafter"/>
</dbReference>
<proteinExistence type="inferred from homology"/>
<dbReference type="PIRSF" id="PIRSF000972">
    <property type="entry name" value="Arylsulf_plant"/>
    <property type="match status" value="1"/>
</dbReference>
<keyword evidence="2 7" id="KW-0732">Signal</keyword>
<dbReference type="EMBL" id="JANBVO010000033">
    <property type="protein sequence ID" value="KAJ9137701.1"/>
    <property type="molecule type" value="Genomic_DNA"/>
</dbReference>
<evidence type="ECO:0000256" key="4">
    <source>
        <dbReference type="ARBA" id="ARBA00023180"/>
    </source>
</evidence>
<feature type="signal peptide" evidence="7">
    <location>
        <begin position="1"/>
        <end position="19"/>
    </location>
</feature>
<dbReference type="EC" id="3.1.6.1" evidence="5"/>
<evidence type="ECO:0000259" key="8">
    <source>
        <dbReference type="Pfam" id="PF00884"/>
    </source>
</evidence>
<accession>A0AA38VF66</accession>
<feature type="domain" description="Sulfatase N-terminal" evidence="8">
    <location>
        <begin position="42"/>
        <end position="397"/>
    </location>
</feature>
<reference evidence="9" key="1">
    <citation type="submission" date="2022-07" db="EMBL/GenBank/DDBJ databases">
        <title>Fungi with potential for degradation of polypropylene.</title>
        <authorList>
            <person name="Gostincar C."/>
        </authorList>
    </citation>
    <scope>NUCLEOTIDE SEQUENCE</scope>
    <source>
        <strain evidence="9">EXF-13308</strain>
    </source>
</reference>
<dbReference type="CDD" id="cd16147">
    <property type="entry name" value="G6S"/>
    <property type="match status" value="1"/>
</dbReference>
<organism evidence="9 10">
    <name type="scientific">Pleurostoma richardsiae</name>
    <dbReference type="NCBI Taxonomy" id="41990"/>
    <lineage>
        <taxon>Eukaryota</taxon>
        <taxon>Fungi</taxon>
        <taxon>Dikarya</taxon>
        <taxon>Ascomycota</taxon>
        <taxon>Pezizomycotina</taxon>
        <taxon>Sordariomycetes</taxon>
        <taxon>Sordariomycetidae</taxon>
        <taxon>Calosphaeriales</taxon>
        <taxon>Pleurostomataceae</taxon>
        <taxon>Pleurostoma</taxon>
    </lineage>
</organism>
<dbReference type="Proteomes" id="UP001174694">
    <property type="component" value="Unassembled WGS sequence"/>
</dbReference>
<keyword evidence="4" id="KW-0325">Glycoprotein</keyword>